<gene>
    <name evidence="1" type="ORF">Ae201684_006012</name>
</gene>
<dbReference type="VEuPathDB" id="FungiDB:AeMF1_009896"/>
<dbReference type="OrthoDB" id="70918at2759"/>
<dbReference type="AlphaFoldDB" id="A0A6G0XCU1"/>
<accession>A0A6G0XCU1</accession>
<evidence type="ECO:0000313" key="2">
    <source>
        <dbReference type="Proteomes" id="UP000481153"/>
    </source>
</evidence>
<name>A0A6G0XCU1_9STRA</name>
<proteinExistence type="predicted"/>
<protein>
    <recommendedName>
        <fullName evidence="3">NET domain-containing protein</fullName>
    </recommendedName>
</protein>
<comment type="caution">
    <text evidence="1">The sequence shown here is derived from an EMBL/GenBank/DDBJ whole genome shotgun (WGS) entry which is preliminary data.</text>
</comment>
<dbReference type="EMBL" id="VJMJ01000079">
    <property type="protein sequence ID" value="KAF0738020.1"/>
    <property type="molecule type" value="Genomic_DNA"/>
</dbReference>
<keyword evidence="2" id="KW-1185">Reference proteome</keyword>
<dbReference type="Proteomes" id="UP000481153">
    <property type="component" value="Unassembled WGS sequence"/>
</dbReference>
<organism evidence="1 2">
    <name type="scientific">Aphanomyces euteiches</name>
    <dbReference type="NCBI Taxonomy" id="100861"/>
    <lineage>
        <taxon>Eukaryota</taxon>
        <taxon>Sar</taxon>
        <taxon>Stramenopiles</taxon>
        <taxon>Oomycota</taxon>
        <taxon>Saprolegniomycetes</taxon>
        <taxon>Saprolegniales</taxon>
        <taxon>Verrucalvaceae</taxon>
        <taxon>Aphanomyces</taxon>
    </lineage>
</organism>
<evidence type="ECO:0000313" key="1">
    <source>
        <dbReference type="EMBL" id="KAF0738020.1"/>
    </source>
</evidence>
<evidence type="ECO:0008006" key="3">
    <source>
        <dbReference type="Google" id="ProtNLM"/>
    </source>
</evidence>
<sequence length="114" mass="12765">MQVDSYAASIVDVPLSTCDQGRPTHAELEFLVGQINQLPADTVEEMLYIVTAYEPQWMDVLQNSKIVDFDVDSLSPLAIEVMQHYVYTHLACCFVVAMDDAANTTDDEDDDVEM</sequence>
<reference evidence="1 2" key="1">
    <citation type="submission" date="2019-07" db="EMBL/GenBank/DDBJ databases">
        <title>Genomics analysis of Aphanomyces spp. identifies a new class of oomycete effector associated with host adaptation.</title>
        <authorList>
            <person name="Gaulin E."/>
        </authorList>
    </citation>
    <scope>NUCLEOTIDE SEQUENCE [LARGE SCALE GENOMIC DNA]</scope>
    <source>
        <strain evidence="1 2">ATCC 201684</strain>
    </source>
</reference>